<dbReference type="EMBL" id="JAINUG010000253">
    <property type="protein sequence ID" value="KAJ8385309.1"/>
    <property type="molecule type" value="Genomic_DNA"/>
</dbReference>
<dbReference type="Proteomes" id="UP001221898">
    <property type="component" value="Unassembled WGS sequence"/>
</dbReference>
<organism evidence="2 3">
    <name type="scientific">Aldrovandia affinis</name>
    <dbReference type="NCBI Taxonomy" id="143900"/>
    <lineage>
        <taxon>Eukaryota</taxon>
        <taxon>Metazoa</taxon>
        <taxon>Chordata</taxon>
        <taxon>Craniata</taxon>
        <taxon>Vertebrata</taxon>
        <taxon>Euteleostomi</taxon>
        <taxon>Actinopterygii</taxon>
        <taxon>Neopterygii</taxon>
        <taxon>Teleostei</taxon>
        <taxon>Notacanthiformes</taxon>
        <taxon>Halosauridae</taxon>
        <taxon>Aldrovandia</taxon>
    </lineage>
</organism>
<feature type="region of interest" description="Disordered" evidence="1">
    <location>
        <begin position="108"/>
        <end position="142"/>
    </location>
</feature>
<keyword evidence="3" id="KW-1185">Reference proteome</keyword>
<evidence type="ECO:0000256" key="1">
    <source>
        <dbReference type="SAM" id="MobiDB-lite"/>
    </source>
</evidence>
<accession>A0AAD7RJC8</accession>
<proteinExistence type="predicted"/>
<comment type="caution">
    <text evidence="2">The sequence shown here is derived from an EMBL/GenBank/DDBJ whole genome shotgun (WGS) entry which is preliminary data.</text>
</comment>
<name>A0AAD7RJC8_9TELE</name>
<feature type="region of interest" description="Disordered" evidence="1">
    <location>
        <begin position="158"/>
        <end position="195"/>
    </location>
</feature>
<protein>
    <submittedName>
        <fullName evidence="2">Uncharacterized protein</fullName>
    </submittedName>
</protein>
<evidence type="ECO:0000313" key="2">
    <source>
        <dbReference type="EMBL" id="KAJ8385309.1"/>
    </source>
</evidence>
<reference evidence="2" key="1">
    <citation type="journal article" date="2023" name="Science">
        <title>Genome structures resolve the early diversification of teleost fishes.</title>
        <authorList>
            <person name="Parey E."/>
            <person name="Louis A."/>
            <person name="Montfort J."/>
            <person name="Bouchez O."/>
            <person name="Roques C."/>
            <person name="Iampietro C."/>
            <person name="Lluch J."/>
            <person name="Castinel A."/>
            <person name="Donnadieu C."/>
            <person name="Desvignes T."/>
            <person name="Floi Bucao C."/>
            <person name="Jouanno E."/>
            <person name="Wen M."/>
            <person name="Mejri S."/>
            <person name="Dirks R."/>
            <person name="Jansen H."/>
            <person name="Henkel C."/>
            <person name="Chen W.J."/>
            <person name="Zahm M."/>
            <person name="Cabau C."/>
            <person name="Klopp C."/>
            <person name="Thompson A.W."/>
            <person name="Robinson-Rechavi M."/>
            <person name="Braasch I."/>
            <person name="Lecointre G."/>
            <person name="Bobe J."/>
            <person name="Postlethwait J.H."/>
            <person name="Berthelot C."/>
            <person name="Roest Crollius H."/>
            <person name="Guiguen Y."/>
        </authorList>
    </citation>
    <scope>NUCLEOTIDE SEQUENCE</scope>
    <source>
        <strain evidence="2">NC1722</strain>
    </source>
</reference>
<gene>
    <name evidence="2" type="ORF">AAFF_G00190250</name>
</gene>
<sequence length="287" mass="31542">MFIQAWSQWDGTQPGACDVTRITHFISRTQSKEGVLCDRVQPSKTKQSHAQPRPTPPSWPTLRVWSLSHVYAHPCILRDRPRLGRNPDPIKLREHLWLRKSSHLMKARRSASLFPGDSATPETQRRSGVAAGRDSGRRAREPFRARVRVSLTNGFAHPLVSGEPFTVRPPRAPPSPRETGPGGTGPPHAADAGPDLRLTEGERSLRAVSRCSSGWDSGGAEEVLRLACARAAPSLARRNDRGSVCRTEQRVGQCSTLNGGQELGAQRELRQRTQRGVISSISNPCPV</sequence>
<dbReference type="AlphaFoldDB" id="A0AAD7RJC8"/>
<evidence type="ECO:0000313" key="3">
    <source>
        <dbReference type="Proteomes" id="UP001221898"/>
    </source>
</evidence>